<dbReference type="InterPro" id="IPR022369">
    <property type="entry name" value="Integral_membrane_TerC_rswitch"/>
</dbReference>
<dbReference type="PANTHER" id="PTHR30238:SF0">
    <property type="entry name" value="THYLAKOID MEMBRANE PROTEIN TERC, CHLOROPLASTIC"/>
    <property type="match status" value="1"/>
</dbReference>
<gene>
    <name evidence="7" type="ORF">KDA_45120</name>
</gene>
<dbReference type="Pfam" id="PF03741">
    <property type="entry name" value="TerC"/>
    <property type="match status" value="1"/>
</dbReference>
<keyword evidence="4 6" id="KW-1133">Transmembrane helix</keyword>
<dbReference type="EMBL" id="BIFT01000001">
    <property type="protein sequence ID" value="GCE29028.1"/>
    <property type="molecule type" value="Genomic_DNA"/>
</dbReference>
<feature type="transmembrane region" description="Helical" evidence="6">
    <location>
        <begin position="253"/>
        <end position="273"/>
    </location>
</feature>
<dbReference type="GO" id="GO:0016020">
    <property type="term" value="C:membrane"/>
    <property type="evidence" value="ECO:0007669"/>
    <property type="project" value="UniProtKB-SubCell"/>
</dbReference>
<feature type="transmembrane region" description="Helical" evidence="6">
    <location>
        <begin position="133"/>
        <end position="151"/>
    </location>
</feature>
<feature type="transmembrane region" description="Helical" evidence="6">
    <location>
        <begin position="105"/>
        <end position="127"/>
    </location>
</feature>
<evidence type="ECO:0000313" key="8">
    <source>
        <dbReference type="Proteomes" id="UP000287171"/>
    </source>
</evidence>
<dbReference type="Proteomes" id="UP000287171">
    <property type="component" value="Unassembled WGS sequence"/>
</dbReference>
<evidence type="ECO:0000256" key="5">
    <source>
        <dbReference type="ARBA" id="ARBA00023136"/>
    </source>
</evidence>
<feature type="transmembrane region" description="Helical" evidence="6">
    <location>
        <begin position="226"/>
        <end position="246"/>
    </location>
</feature>
<feature type="transmembrane region" description="Helical" evidence="6">
    <location>
        <begin position="196"/>
        <end position="220"/>
    </location>
</feature>
<comment type="subcellular location">
    <subcellularLocation>
        <location evidence="1">Membrane</location>
        <topology evidence="1">Multi-pass membrane protein</topology>
    </subcellularLocation>
</comment>
<keyword evidence="3 6" id="KW-0812">Transmembrane</keyword>
<name>A0A402BC94_9CHLR</name>
<evidence type="ECO:0000313" key="7">
    <source>
        <dbReference type="EMBL" id="GCE29028.1"/>
    </source>
</evidence>
<sequence>MMLTAGVWPWVWFNLFVLVLLALDLGVFHRKAHSVSVKEALIWSVVWISLALLFNLGLYFVSGGEIALQFLTGYLIEKSLSVDNIFIFVLLFGYFSVPPAYQHRVLFWGIIGALLMRGALIGVGSVLIEQFNWIIYIFGAFLIFTGVKMGIQKESEVHPENNPLVKFVRRFVPVTEDFEKDHFVVRRNGHKMITPLLLVLLVIETSDLLFAVDSIPAIFSVTTDPFIVYTSNVFAILGLRSLYFVFANIIHKFYYLQTGLAVILCFVGVKMLLPGLLHIHIPTYASLLFIALVLTVAIVASVIRARRLAGTEQDKTTETTQDYVEGTVPRKKVKGIENA</sequence>
<dbReference type="InterPro" id="IPR005496">
    <property type="entry name" value="Integral_membrane_TerC"/>
</dbReference>
<dbReference type="RefSeq" id="WP_126629177.1">
    <property type="nucleotide sequence ID" value="NZ_BIFT01000001.1"/>
</dbReference>
<evidence type="ECO:0000256" key="3">
    <source>
        <dbReference type="ARBA" id="ARBA00022692"/>
    </source>
</evidence>
<dbReference type="PANTHER" id="PTHR30238">
    <property type="entry name" value="MEMBRANE BOUND PREDICTED REDOX MODULATOR"/>
    <property type="match status" value="1"/>
</dbReference>
<evidence type="ECO:0000256" key="6">
    <source>
        <dbReference type="SAM" id="Phobius"/>
    </source>
</evidence>
<feature type="transmembrane region" description="Helical" evidence="6">
    <location>
        <begin position="81"/>
        <end position="98"/>
    </location>
</feature>
<comment type="similarity">
    <text evidence="2">Belongs to the TerC family.</text>
</comment>
<organism evidence="7 8">
    <name type="scientific">Dictyobacter alpinus</name>
    <dbReference type="NCBI Taxonomy" id="2014873"/>
    <lineage>
        <taxon>Bacteria</taxon>
        <taxon>Bacillati</taxon>
        <taxon>Chloroflexota</taxon>
        <taxon>Ktedonobacteria</taxon>
        <taxon>Ktedonobacterales</taxon>
        <taxon>Dictyobacteraceae</taxon>
        <taxon>Dictyobacter</taxon>
    </lineage>
</organism>
<evidence type="ECO:0000256" key="1">
    <source>
        <dbReference type="ARBA" id="ARBA00004141"/>
    </source>
</evidence>
<feature type="transmembrane region" description="Helical" evidence="6">
    <location>
        <begin position="40"/>
        <end position="61"/>
    </location>
</feature>
<evidence type="ECO:0000256" key="2">
    <source>
        <dbReference type="ARBA" id="ARBA00007511"/>
    </source>
</evidence>
<keyword evidence="8" id="KW-1185">Reference proteome</keyword>
<keyword evidence="5 6" id="KW-0472">Membrane</keyword>
<evidence type="ECO:0000256" key="4">
    <source>
        <dbReference type="ARBA" id="ARBA00022989"/>
    </source>
</evidence>
<dbReference type="OrthoDB" id="9783692at2"/>
<proteinExistence type="inferred from homology"/>
<protein>
    <submittedName>
        <fullName evidence="7">Membrane protein</fullName>
    </submittedName>
</protein>
<accession>A0A402BC94</accession>
<reference evidence="8" key="1">
    <citation type="submission" date="2018-12" db="EMBL/GenBank/DDBJ databases">
        <title>Tengunoibacter tsumagoiensis gen. nov., sp. nov., Dictyobacter kobayashii sp. nov., D. alpinus sp. nov., and D. joshuensis sp. nov. and description of Dictyobacteraceae fam. nov. within the order Ktedonobacterales isolated from Tengu-no-mugimeshi.</title>
        <authorList>
            <person name="Wang C.M."/>
            <person name="Zheng Y."/>
            <person name="Sakai Y."/>
            <person name="Toyoda A."/>
            <person name="Minakuchi Y."/>
            <person name="Abe K."/>
            <person name="Yokota A."/>
            <person name="Yabe S."/>
        </authorList>
    </citation>
    <scope>NUCLEOTIDE SEQUENCE [LARGE SCALE GENOMIC DNA]</scope>
    <source>
        <strain evidence="8">Uno16</strain>
    </source>
</reference>
<feature type="transmembrane region" description="Helical" evidence="6">
    <location>
        <begin position="6"/>
        <end position="28"/>
    </location>
</feature>
<dbReference type="AlphaFoldDB" id="A0A402BC94"/>
<comment type="caution">
    <text evidence="7">The sequence shown here is derived from an EMBL/GenBank/DDBJ whole genome shotgun (WGS) entry which is preliminary data.</text>
</comment>
<feature type="transmembrane region" description="Helical" evidence="6">
    <location>
        <begin position="279"/>
        <end position="303"/>
    </location>
</feature>
<dbReference type="NCBIfam" id="TIGR03718">
    <property type="entry name" value="R_switched_Alx"/>
    <property type="match status" value="1"/>
</dbReference>